<dbReference type="EMBL" id="PDLN01000018">
    <property type="protein sequence ID" value="RDW61410.1"/>
    <property type="molecule type" value="Genomic_DNA"/>
</dbReference>
<gene>
    <name evidence="2" type="ORF">BP5796_11302</name>
</gene>
<keyword evidence="3" id="KW-1185">Reference proteome</keyword>
<evidence type="ECO:0000313" key="3">
    <source>
        <dbReference type="Proteomes" id="UP000256328"/>
    </source>
</evidence>
<accession>A0A3D8QIB1</accession>
<dbReference type="Proteomes" id="UP000256328">
    <property type="component" value="Unassembled WGS sequence"/>
</dbReference>
<dbReference type="AlphaFoldDB" id="A0A3D8QIB1"/>
<feature type="transmembrane region" description="Helical" evidence="1">
    <location>
        <begin position="29"/>
        <end position="49"/>
    </location>
</feature>
<keyword evidence="1" id="KW-0812">Transmembrane</keyword>
<keyword evidence="1" id="KW-0472">Membrane</keyword>
<evidence type="ECO:0000313" key="2">
    <source>
        <dbReference type="EMBL" id="RDW61410.1"/>
    </source>
</evidence>
<sequence>MAPTHLTEYFARAVLEARANKSFWDKHKWLIIGGLISMPFQLVGAWWFWRYRKAKKALAAQKNGSTNLNSYTSR</sequence>
<name>A0A3D8QIB1_9HELO</name>
<proteinExistence type="predicted"/>
<comment type="caution">
    <text evidence="2">The sequence shown here is derived from an EMBL/GenBank/DDBJ whole genome shotgun (WGS) entry which is preliminary data.</text>
</comment>
<evidence type="ECO:0000256" key="1">
    <source>
        <dbReference type="SAM" id="Phobius"/>
    </source>
</evidence>
<dbReference type="OrthoDB" id="3543529at2759"/>
<reference evidence="2 3" key="1">
    <citation type="journal article" date="2018" name="IMA Fungus">
        <title>IMA Genome-F 9: Draft genome sequence of Annulohypoxylon stygium, Aspergillus mulundensis, Berkeleyomyces basicola (syn. Thielaviopsis basicola), Ceratocystis smalleyi, two Cercospora beticola strains, Coleophoma cylindrospora, Fusarium fracticaudum, Phialophora cf. hyalina, and Morchella septimelata.</title>
        <authorList>
            <person name="Wingfield B.D."/>
            <person name="Bills G.F."/>
            <person name="Dong Y."/>
            <person name="Huang W."/>
            <person name="Nel W.J."/>
            <person name="Swalarsk-Parry B.S."/>
            <person name="Vaghefi N."/>
            <person name="Wilken P.M."/>
            <person name="An Z."/>
            <person name="de Beer Z.W."/>
            <person name="De Vos L."/>
            <person name="Chen L."/>
            <person name="Duong T.A."/>
            <person name="Gao Y."/>
            <person name="Hammerbacher A."/>
            <person name="Kikkert J.R."/>
            <person name="Li Y."/>
            <person name="Li H."/>
            <person name="Li K."/>
            <person name="Li Q."/>
            <person name="Liu X."/>
            <person name="Ma X."/>
            <person name="Naidoo K."/>
            <person name="Pethybridge S.J."/>
            <person name="Sun J."/>
            <person name="Steenkamp E.T."/>
            <person name="van der Nest M.A."/>
            <person name="van Wyk S."/>
            <person name="Wingfield M.J."/>
            <person name="Xiong C."/>
            <person name="Yue Q."/>
            <person name="Zhang X."/>
        </authorList>
    </citation>
    <scope>NUCLEOTIDE SEQUENCE [LARGE SCALE GENOMIC DNA]</scope>
    <source>
        <strain evidence="2 3">BP5796</strain>
    </source>
</reference>
<organism evidence="2 3">
    <name type="scientific">Coleophoma crateriformis</name>
    <dbReference type="NCBI Taxonomy" id="565419"/>
    <lineage>
        <taxon>Eukaryota</taxon>
        <taxon>Fungi</taxon>
        <taxon>Dikarya</taxon>
        <taxon>Ascomycota</taxon>
        <taxon>Pezizomycotina</taxon>
        <taxon>Leotiomycetes</taxon>
        <taxon>Helotiales</taxon>
        <taxon>Dermateaceae</taxon>
        <taxon>Coleophoma</taxon>
    </lineage>
</organism>
<keyword evidence="1" id="KW-1133">Transmembrane helix</keyword>
<protein>
    <submittedName>
        <fullName evidence="2">Uncharacterized protein</fullName>
    </submittedName>
</protein>